<reference evidence="2" key="1">
    <citation type="journal article" date="2017" name="Nat. Ecol. Evol.">
        <title>Genome expansion and lineage-specific genetic innovations in the forest pathogenic fungi Armillaria.</title>
        <authorList>
            <person name="Sipos G."/>
            <person name="Prasanna A.N."/>
            <person name="Walter M.C."/>
            <person name="O'Connor E."/>
            <person name="Balint B."/>
            <person name="Krizsan K."/>
            <person name="Kiss B."/>
            <person name="Hess J."/>
            <person name="Varga T."/>
            <person name="Slot J."/>
            <person name="Riley R."/>
            <person name="Boka B."/>
            <person name="Rigling D."/>
            <person name="Barry K."/>
            <person name="Lee J."/>
            <person name="Mihaltcheva S."/>
            <person name="LaButti K."/>
            <person name="Lipzen A."/>
            <person name="Waldron R."/>
            <person name="Moloney N.M."/>
            <person name="Sperisen C."/>
            <person name="Kredics L."/>
            <person name="Vagvoelgyi C."/>
            <person name="Patrignani A."/>
            <person name="Fitzpatrick D."/>
            <person name="Nagy I."/>
            <person name="Doyle S."/>
            <person name="Anderson J.B."/>
            <person name="Grigoriev I.V."/>
            <person name="Gueldener U."/>
            <person name="Muensterkoetter M."/>
            <person name="Nagy L.G."/>
        </authorList>
    </citation>
    <scope>NUCLEOTIDE SEQUENCE [LARGE SCALE GENOMIC DNA]</scope>
    <source>
        <strain evidence="2">C18/9</strain>
    </source>
</reference>
<dbReference type="AlphaFoldDB" id="A0A284R2A7"/>
<keyword evidence="2" id="KW-1185">Reference proteome</keyword>
<name>A0A284R2A7_ARMOS</name>
<dbReference type="EMBL" id="FUEG01000004">
    <property type="protein sequence ID" value="SJL02826.1"/>
    <property type="molecule type" value="Genomic_DNA"/>
</dbReference>
<gene>
    <name evidence="1" type="ORF">ARMOST_06164</name>
</gene>
<sequence length="179" mass="21124">MDPQFLCAQTYYRLLREKEEDQSYSVRVHVLRYATPALHYSPVNIDDLSRLSKVHPTVIPLFFGWTVICKIAYHSAAQKRMDYHFIPTLFIARPLNRPCTLIKHRLRRYAATLLNEIEYDDWLYHGDEQTVLRVNAWHYTLSFYWTWVVEKGQGVICQLTICESAREKTLFGPDVRAAL</sequence>
<evidence type="ECO:0000313" key="2">
    <source>
        <dbReference type="Proteomes" id="UP000219338"/>
    </source>
</evidence>
<dbReference type="Proteomes" id="UP000219338">
    <property type="component" value="Unassembled WGS sequence"/>
</dbReference>
<evidence type="ECO:0000313" key="1">
    <source>
        <dbReference type="EMBL" id="SJL02826.1"/>
    </source>
</evidence>
<accession>A0A284R2A7</accession>
<protein>
    <submittedName>
        <fullName evidence="1">Uncharacterized protein</fullName>
    </submittedName>
</protein>
<organism evidence="1 2">
    <name type="scientific">Armillaria ostoyae</name>
    <name type="common">Armillaria root rot fungus</name>
    <dbReference type="NCBI Taxonomy" id="47428"/>
    <lineage>
        <taxon>Eukaryota</taxon>
        <taxon>Fungi</taxon>
        <taxon>Dikarya</taxon>
        <taxon>Basidiomycota</taxon>
        <taxon>Agaricomycotina</taxon>
        <taxon>Agaricomycetes</taxon>
        <taxon>Agaricomycetidae</taxon>
        <taxon>Agaricales</taxon>
        <taxon>Marasmiineae</taxon>
        <taxon>Physalacriaceae</taxon>
        <taxon>Armillaria</taxon>
    </lineage>
</organism>
<proteinExistence type="predicted"/>